<reference evidence="1" key="1">
    <citation type="submission" date="2021-07" db="EMBL/GenBank/DDBJ databases">
        <authorList>
            <person name="Fernandez M."/>
            <person name="Pereira P."/>
            <person name="Torres Tejerizo G.A."/>
            <person name="Gonzalez P."/>
            <person name="Agostini E."/>
        </authorList>
    </citation>
    <scope>NUCLEOTIDE SEQUENCE</scope>
    <source>
        <strain evidence="1">SFC 500-1A</strain>
    </source>
</reference>
<dbReference type="InterPro" id="IPR009078">
    <property type="entry name" value="Ferritin-like_SF"/>
</dbReference>
<dbReference type="PANTHER" id="PTHR39456">
    <property type="entry name" value="METAL-DEPENDENT HYDROLASE"/>
    <property type="match status" value="1"/>
</dbReference>
<dbReference type="PANTHER" id="PTHR39456:SF1">
    <property type="entry name" value="METAL-DEPENDENT HYDROLASE"/>
    <property type="match status" value="1"/>
</dbReference>
<dbReference type="AlphaFoldDB" id="A0A8X8GHJ8"/>
<protein>
    <submittedName>
        <fullName evidence="1">Metal-dependent hydrolase</fullName>
    </submittedName>
</protein>
<comment type="caution">
    <text evidence="1">The sequence shown here is derived from an EMBL/GenBank/DDBJ whole genome shotgun (WGS) entry which is preliminary data.</text>
</comment>
<accession>A0A8X8GHJ8</accession>
<proteinExistence type="predicted"/>
<dbReference type="PIRSF" id="PIRSF007580">
    <property type="entry name" value="UCP07580"/>
    <property type="match status" value="1"/>
</dbReference>
<dbReference type="Proteomes" id="UP000887320">
    <property type="component" value="Unassembled WGS sequence"/>
</dbReference>
<dbReference type="SUPFAM" id="SSF47240">
    <property type="entry name" value="Ferritin-like"/>
    <property type="match status" value="1"/>
</dbReference>
<dbReference type="EMBL" id="JAHWXT010000002">
    <property type="protein sequence ID" value="MCF0264450.1"/>
    <property type="molecule type" value="Genomic_DNA"/>
</dbReference>
<dbReference type="InterPro" id="IPR016516">
    <property type="entry name" value="UCP07580"/>
</dbReference>
<sequence length="311" mass="35846">MRSEASKASWAMIPRQVKFEWEHSPLHWIPQDPLASHGVNHFSFTLVRGEYFFCRMFNKALPFIHDEKLKQDAKIFIRQEAIHSQAHKDSIEEYLLRYGVDVENQYKRVVGLFDRLLADKPLGFNLPKVWQRPWLNARVGLVAAAEHFTAAIGQYVLTRSDWQARGGDPVVSDLFTWHSAEEVEHRTVAYDVYQHISGSYLLRVAVMAVTAPIFTYLMAAGTVQLAQDDPAIPQNQKSLWQPAFWKAWHRSDLNGYIPGPVWFFKTSLRFFKPNYHPYYEASTELAQAYLAQSAGVLAYQQKTETVPRVVS</sequence>
<dbReference type="GO" id="GO:0016787">
    <property type="term" value="F:hydrolase activity"/>
    <property type="evidence" value="ECO:0007669"/>
    <property type="project" value="UniProtKB-KW"/>
</dbReference>
<dbReference type="RefSeq" id="WP_056513119.1">
    <property type="nucleotide sequence ID" value="NZ_BKVV01000026.1"/>
</dbReference>
<name>A0A8X8GHJ8_ACIGI</name>
<gene>
    <name evidence="1" type="ORF">KW868_08240</name>
</gene>
<organism evidence="1 2">
    <name type="scientific">Acinetobacter guillouiae</name>
    <name type="common">Acinetobacter genomosp. 11</name>
    <dbReference type="NCBI Taxonomy" id="106649"/>
    <lineage>
        <taxon>Bacteria</taxon>
        <taxon>Pseudomonadati</taxon>
        <taxon>Pseudomonadota</taxon>
        <taxon>Gammaproteobacteria</taxon>
        <taxon>Moraxellales</taxon>
        <taxon>Moraxellaceae</taxon>
        <taxon>Acinetobacter</taxon>
    </lineage>
</organism>
<dbReference type="Pfam" id="PF10118">
    <property type="entry name" value="Metal_hydrol"/>
    <property type="match status" value="1"/>
</dbReference>
<evidence type="ECO:0000313" key="1">
    <source>
        <dbReference type="EMBL" id="MCF0264450.1"/>
    </source>
</evidence>
<evidence type="ECO:0000313" key="2">
    <source>
        <dbReference type="Proteomes" id="UP000887320"/>
    </source>
</evidence>
<keyword evidence="1" id="KW-0378">Hydrolase</keyword>